<gene>
    <name evidence="2" type="ORF">KIL84_016494</name>
</gene>
<comment type="caution">
    <text evidence="2">The sequence shown here is derived from an EMBL/GenBank/DDBJ whole genome shotgun (WGS) entry which is preliminary data.</text>
</comment>
<dbReference type="Proteomes" id="UP000827986">
    <property type="component" value="Unassembled WGS sequence"/>
</dbReference>
<dbReference type="EMBL" id="JAHDVG010000482">
    <property type="protein sequence ID" value="KAH1172655.1"/>
    <property type="molecule type" value="Genomic_DNA"/>
</dbReference>
<organism evidence="2 3">
    <name type="scientific">Mauremys mutica</name>
    <name type="common">yellowpond turtle</name>
    <dbReference type="NCBI Taxonomy" id="74926"/>
    <lineage>
        <taxon>Eukaryota</taxon>
        <taxon>Metazoa</taxon>
        <taxon>Chordata</taxon>
        <taxon>Craniata</taxon>
        <taxon>Vertebrata</taxon>
        <taxon>Euteleostomi</taxon>
        <taxon>Archelosauria</taxon>
        <taxon>Testudinata</taxon>
        <taxon>Testudines</taxon>
        <taxon>Cryptodira</taxon>
        <taxon>Durocryptodira</taxon>
        <taxon>Testudinoidea</taxon>
        <taxon>Geoemydidae</taxon>
        <taxon>Geoemydinae</taxon>
        <taxon>Mauremys</taxon>
    </lineage>
</organism>
<evidence type="ECO:0000313" key="2">
    <source>
        <dbReference type="EMBL" id="KAH1172655.1"/>
    </source>
</evidence>
<protein>
    <submittedName>
        <fullName evidence="2">Uncharacterized protein</fullName>
    </submittedName>
</protein>
<sequence>MCMQQSWDSSFCKAEQCQTVIEKTTQPFAAPRVSRHAPHSQARPSATNGSSLFQANWPVVSNGIAAKAAEMQRGPMLSFALRLLSLFKPEAQCETQGERIHMH</sequence>
<reference evidence="2" key="1">
    <citation type="submission" date="2021-09" db="EMBL/GenBank/DDBJ databases">
        <title>The genome of Mauremys mutica provides insights into the evolution of semi-aquatic lifestyle.</title>
        <authorList>
            <person name="Gong S."/>
            <person name="Gao Y."/>
        </authorList>
    </citation>
    <scope>NUCLEOTIDE SEQUENCE</scope>
    <source>
        <strain evidence="2">MM-2020</strain>
        <tissue evidence="2">Muscle</tissue>
    </source>
</reference>
<dbReference type="AlphaFoldDB" id="A0A9D3X500"/>
<proteinExistence type="predicted"/>
<evidence type="ECO:0000313" key="3">
    <source>
        <dbReference type="Proteomes" id="UP000827986"/>
    </source>
</evidence>
<feature type="region of interest" description="Disordered" evidence="1">
    <location>
        <begin position="28"/>
        <end position="49"/>
    </location>
</feature>
<accession>A0A9D3X500</accession>
<evidence type="ECO:0000256" key="1">
    <source>
        <dbReference type="SAM" id="MobiDB-lite"/>
    </source>
</evidence>
<keyword evidence="3" id="KW-1185">Reference proteome</keyword>
<name>A0A9D3X500_9SAUR</name>